<feature type="transmembrane region" description="Helical" evidence="1">
    <location>
        <begin position="107"/>
        <end position="127"/>
    </location>
</feature>
<feature type="transmembrane region" description="Helical" evidence="1">
    <location>
        <begin position="181"/>
        <end position="202"/>
    </location>
</feature>
<feature type="transmembrane region" description="Helical" evidence="1">
    <location>
        <begin position="136"/>
        <end position="161"/>
    </location>
</feature>
<proteinExistence type="predicted"/>
<dbReference type="Proteomes" id="UP000267368">
    <property type="component" value="Unassembled WGS sequence"/>
</dbReference>
<evidence type="ECO:0000313" key="3">
    <source>
        <dbReference type="Proteomes" id="UP000267368"/>
    </source>
</evidence>
<dbReference type="OrthoDB" id="9789229at2"/>
<dbReference type="AlphaFoldDB" id="A0A3N0AHB9"/>
<keyword evidence="3" id="KW-1185">Reference proteome</keyword>
<dbReference type="RefSeq" id="WP_123197340.1">
    <property type="nucleotide sequence ID" value="NZ_QICB01000001.1"/>
</dbReference>
<feature type="transmembrane region" description="Helical" evidence="1">
    <location>
        <begin position="214"/>
        <end position="238"/>
    </location>
</feature>
<name>A0A3N0AHB9_9ACTN</name>
<dbReference type="EMBL" id="QICB01000001">
    <property type="protein sequence ID" value="RNL21499.1"/>
    <property type="molecule type" value="Genomic_DNA"/>
</dbReference>
<feature type="transmembrane region" description="Helical" evidence="1">
    <location>
        <begin position="72"/>
        <end position="101"/>
    </location>
</feature>
<evidence type="ECO:0000313" key="2">
    <source>
        <dbReference type="EMBL" id="RNL21499.1"/>
    </source>
</evidence>
<evidence type="ECO:0000256" key="1">
    <source>
        <dbReference type="SAM" id="Phobius"/>
    </source>
</evidence>
<dbReference type="Pfam" id="PF06541">
    <property type="entry name" value="ABC_trans_CmpB"/>
    <property type="match status" value="1"/>
</dbReference>
<reference evidence="3" key="1">
    <citation type="submission" date="2018-05" db="EMBL/GenBank/DDBJ databases">
        <title>Genome Sequencing of selected type strains of the family Eggerthellaceae.</title>
        <authorList>
            <person name="Danylec N."/>
            <person name="Stoll D.A."/>
            <person name="Doetsch A."/>
            <person name="Huch M."/>
        </authorList>
    </citation>
    <scope>NUCLEOTIDE SEQUENCE [LARGE SCALE GENOMIC DNA]</scope>
    <source>
        <strain evidence="3">DSM 17537</strain>
    </source>
</reference>
<protein>
    <recommendedName>
        <fullName evidence="4">ABC transporter permease</fullName>
    </recommendedName>
</protein>
<accession>A0A3N0AHB9</accession>
<gene>
    <name evidence="2" type="ORF">DMP07_01250</name>
</gene>
<keyword evidence="1" id="KW-0472">Membrane</keyword>
<keyword evidence="1" id="KW-1133">Transmembrane helix</keyword>
<dbReference type="InterPro" id="IPR010540">
    <property type="entry name" value="CmpB_TMEM229"/>
</dbReference>
<evidence type="ECO:0008006" key="4">
    <source>
        <dbReference type="Google" id="ProtNLM"/>
    </source>
</evidence>
<sequence>MAKRREPRKVQERIAEPTDLSYSIEGKRGDRAGRKTVSTEAVKHDVRDFVEEARHEIEAVARPRDEFFSLSYWHILWLFVAGSVAGLVLETVFHVIVYGGYESRAGLVWGPFSPIYGFGAVFLTIVLNRFWHNHNVVIFTVAMIVGSLLEYVTSWGMEVFFGAVAWDYEGTFGSIHGRTNFVFGVMWGMLGLVWVRTVLPFFKRAFSAIDVETVAMKAVGVALTAFLVLDIALTLGAVGRQSERMLGIEADNAMQVFFDERFPDDWMKQRFHMTVFGRPQ</sequence>
<organism evidence="2 3">
    <name type="scientific">Slackia faecicanis</name>
    <dbReference type="NCBI Taxonomy" id="255723"/>
    <lineage>
        <taxon>Bacteria</taxon>
        <taxon>Bacillati</taxon>
        <taxon>Actinomycetota</taxon>
        <taxon>Coriobacteriia</taxon>
        <taxon>Eggerthellales</taxon>
        <taxon>Eggerthellaceae</taxon>
        <taxon>Slackia</taxon>
    </lineage>
</organism>
<comment type="caution">
    <text evidence="2">The sequence shown here is derived from an EMBL/GenBank/DDBJ whole genome shotgun (WGS) entry which is preliminary data.</text>
</comment>
<keyword evidence="1" id="KW-0812">Transmembrane</keyword>